<evidence type="ECO:0000256" key="8">
    <source>
        <dbReference type="ARBA" id="ARBA00022691"/>
    </source>
</evidence>
<evidence type="ECO:0000256" key="4">
    <source>
        <dbReference type="ARBA" id="ARBA00011905"/>
    </source>
</evidence>
<gene>
    <name evidence="9" type="primary">TPMT</name>
</gene>
<evidence type="ECO:0000256" key="6">
    <source>
        <dbReference type="ARBA" id="ARBA00022603"/>
    </source>
</evidence>
<dbReference type="EMBL" id="AFYH01230136">
    <property type="status" value="NOT_ANNOTATED_CDS"/>
    <property type="molecule type" value="Genomic_DNA"/>
</dbReference>
<sequence>MTSTSVAPQKKLFDARHQEGRVMMLTDWVDRWEEKNIGFHQDRIHLLADMGHTIVGVEVSEIAIEEFFTEQNLSYSKEPVPGIPGAQVFKSTDGNISLYHCDFFQFSGTVAEKFNGIWDRGSLVAINPRDRQRYTDLIVTLMEEDCHYLLDTFLYDPSVHKGPPFYVPDHEIENLFGKSCNIKLLESVDALTDRQRKWGLDYFVEQVHLITLKQNSSLV</sequence>
<keyword evidence="10" id="KW-1185">Reference proteome</keyword>
<dbReference type="GO" id="GO:0005737">
    <property type="term" value="C:cytoplasm"/>
    <property type="evidence" value="ECO:0007669"/>
    <property type="project" value="UniProtKB-SubCell"/>
</dbReference>
<organism evidence="9 10">
    <name type="scientific">Latimeria chalumnae</name>
    <name type="common">Coelacanth</name>
    <dbReference type="NCBI Taxonomy" id="7897"/>
    <lineage>
        <taxon>Eukaryota</taxon>
        <taxon>Metazoa</taxon>
        <taxon>Chordata</taxon>
        <taxon>Craniata</taxon>
        <taxon>Vertebrata</taxon>
        <taxon>Euteleostomi</taxon>
        <taxon>Coelacanthiformes</taxon>
        <taxon>Coelacanthidae</taxon>
        <taxon>Latimeria</taxon>
    </lineage>
</organism>
<dbReference type="EMBL" id="AFYH01230137">
    <property type="status" value="NOT_ANNOTATED_CDS"/>
    <property type="molecule type" value="Genomic_DNA"/>
</dbReference>
<dbReference type="InterPro" id="IPR008854">
    <property type="entry name" value="TPMT"/>
</dbReference>
<evidence type="ECO:0000256" key="7">
    <source>
        <dbReference type="ARBA" id="ARBA00022679"/>
    </source>
</evidence>
<keyword evidence="8" id="KW-0949">S-adenosyl-L-methionine</keyword>
<keyword evidence="7" id="KW-0808">Transferase</keyword>
<dbReference type="Ensembl" id="ENSLACT00000006159.1">
    <property type="protein sequence ID" value="ENSLACP00000006107.1"/>
    <property type="gene ID" value="ENSLACG00000005420.1"/>
</dbReference>
<dbReference type="HOGENOM" id="CLU_085515_2_0_1"/>
<name>H3A8Y6_LATCH</name>
<dbReference type="GeneID" id="102365205"/>
<dbReference type="OMA" id="LWCGDFF"/>
<keyword evidence="5" id="KW-0963">Cytoplasm</keyword>
<evidence type="ECO:0000313" key="9">
    <source>
        <dbReference type="Ensembl" id="ENSLACP00000006107.1"/>
    </source>
</evidence>
<evidence type="ECO:0000313" key="10">
    <source>
        <dbReference type="Proteomes" id="UP000008672"/>
    </source>
</evidence>
<dbReference type="GO" id="GO:0008119">
    <property type="term" value="F:thiopurine S-methyltransferase activity"/>
    <property type="evidence" value="ECO:0007669"/>
    <property type="project" value="UniProtKB-EC"/>
</dbReference>
<dbReference type="Bgee" id="ENSLACG00000005420">
    <property type="expression patterns" value="Expressed in mesonephros and 6 other cell types or tissues"/>
</dbReference>
<evidence type="ECO:0000256" key="2">
    <source>
        <dbReference type="ARBA" id="ARBA00004496"/>
    </source>
</evidence>
<dbReference type="Gene3D" id="3.40.50.150">
    <property type="entry name" value="Vaccinia Virus protein VP39"/>
    <property type="match status" value="1"/>
</dbReference>
<dbReference type="PANTHER" id="PTHR10259:SF11">
    <property type="entry name" value="THIOPURINE S-METHYLTRANSFERASE"/>
    <property type="match status" value="1"/>
</dbReference>
<reference evidence="10" key="1">
    <citation type="submission" date="2011-08" db="EMBL/GenBank/DDBJ databases">
        <title>The draft genome of Latimeria chalumnae.</title>
        <authorList>
            <person name="Di Palma F."/>
            <person name="Alfoldi J."/>
            <person name="Johnson J."/>
            <person name="Berlin A."/>
            <person name="Gnerre S."/>
            <person name="Jaffe D."/>
            <person name="MacCallum I."/>
            <person name="Young S."/>
            <person name="Walker B.J."/>
            <person name="Lander E."/>
            <person name="Lindblad-Toh K."/>
        </authorList>
    </citation>
    <scope>NUCLEOTIDE SEQUENCE [LARGE SCALE GENOMIC DNA]</scope>
    <source>
        <strain evidence="10">Wild caught</strain>
    </source>
</reference>
<dbReference type="PROSITE" id="PS51585">
    <property type="entry name" value="SAM_MT_TPMT"/>
    <property type="match status" value="1"/>
</dbReference>
<dbReference type="FunFam" id="3.40.50.150:FF:000101">
    <property type="entry name" value="Thiopurine S-methyltransferase"/>
    <property type="match status" value="1"/>
</dbReference>
<dbReference type="Pfam" id="PF05724">
    <property type="entry name" value="TPMT"/>
    <property type="match status" value="1"/>
</dbReference>
<comment type="similarity">
    <text evidence="3">Belongs to the class I-like SAM-binding methyltransferase superfamily. TPMT family.</text>
</comment>
<dbReference type="EMBL" id="AFYH01230135">
    <property type="status" value="NOT_ANNOTATED_CDS"/>
    <property type="molecule type" value="Genomic_DNA"/>
</dbReference>
<evidence type="ECO:0000256" key="3">
    <source>
        <dbReference type="ARBA" id="ARBA00008145"/>
    </source>
</evidence>
<comment type="subcellular location">
    <subcellularLocation>
        <location evidence="2">Cytoplasm</location>
    </subcellularLocation>
</comment>
<evidence type="ECO:0000256" key="5">
    <source>
        <dbReference type="ARBA" id="ARBA00022490"/>
    </source>
</evidence>
<dbReference type="EC" id="2.1.1.67" evidence="4"/>
<dbReference type="InterPro" id="IPR029063">
    <property type="entry name" value="SAM-dependent_MTases_sf"/>
</dbReference>
<dbReference type="GeneTree" id="ENSGT00390000016823"/>
<reference evidence="9" key="2">
    <citation type="submission" date="2025-08" db="UniProtKB">
        <authorList>
            <consortium name="Ensembl"/>
        </authorList>
    </citation>
    <scope>IDENTIFICATION</scope>
</reference>
<dbReference type="AlphaFoldDB" id="H3A8Y6"/>
<comment type="catalytic activity">
    <reaction evidence="1">
        <text>S-adenosyl-L-methionine + a thiopurine = S-adenosyl-L-homocysteine + a thiopurine S-methylether.</text>
        <dbReference type="EC" id="2.1.1.67"/>
    </reaction>
</comment>
<dbReference type="FunCoup" id="H3A8Y6">
    <property type="interactions" value="454"/>
</dbReference>
<dbReference type="PANTHER" id="PTHR10259">
    <property type="entry name" value="THIOPURINE S-METHYLTRANSFERASE"/>
    <property type="match status" value="1"/>
</dbReference>
<dbReference type="InParanoid" id="H3A8Y6"/>
<dbReference type="STRING" id="7897.ENSLACP00000006107"/>
<keyword evidence="6" id="KW-0489">Methyltransferase</keyword>
<reference evidence="9" key="3">
    <citation type="submission" date="2025-09" db="UniProtKB">
        <authorList>
            <consortium name="Ensembl"/>
        </authorList>
    </citation>
    <scope>IDENTIFICATION</scope>
</reference>
<dbReference type="EMBL" id="AFYH01230132">
    <property type="status" value="NOT_ANNOTATED_CDS"/>
    <property type="molecule type" value="Genomic_DNA"/>
</dbReference>
<dbReference type="SUPFAM" id="SSF53335">
    <property type="entry name" value="S-adenosyl-L-methionine-dependent methyltransferases"/>
    <property type="match status" value="1"/>
</dbReference>
<proteinExistence type="inferred from homology"/>
<evidence type="ECO:0000256" key="1">
    <source>
        <dbReference type="ARBA" id="ARBA00000903"/>
    </source>
</evidence>
<dbReference type="GO" id="GO:0032259">
    <property type="term" value="P:methylation"/>
    <property type="evidence" value="ECO:0007669"/>
    <property type="project" value="UniProtKB-KW"/>
</dbReference>
<dbReference type="EMBL" id="AFYH01230134">
    <property type="status" value="NOT_ANNOTATED_CDS"/>
    <property type="molecule type" value="Genomic_DNA"/>
</dbReference>
<dbReference type="eggNOG" id="ENOG502QSF5">
    <property type="taxonomic scope" value="Eukaryota"/>
</dbReference>
<dbReference type="Proteomes" id="UP000008672">
    <property type="component" value="Unassembled WGS sequence"/>
</dbReference>
<protein>
    <recommendedName>
        <fullName evidence="4">thiopurine S-methyltransferase</fullName>
        <ecNumber evidence="4">2.1.1.67</ecNumber>
    </recommendedName>
</protein>
<dbReference type="OrthoDB" id="276151at2759"/>
<dbReference type="EMBL" id="AFYH01230133">
    <property type="status" value="NOT_ANNOTATED_CDS"/>
    <property type="molecule type" value="Genomic_DNA"/>
</dbReference>
<accession>H3A8Y6</accession>